<proteinExistence type="predicted"/>
<evidence type="ECO:0000313" key="1">
    <source>
        <dbReference type="EMBL" id="TBU31456.1"/>
    </source>
</evidence>
<protein>
    <submittedName>
        <fullName evidence="1">Uncharacterized protein</fullName>
    </submittedName>
</protein>
<name>A0A4Q9MYN2_9APHY</name>
<organism evidence="1">
    <name type="scientific">Dichomitus squalens</name>
    <dbReference type="NCBI Taxonomy" id="114155"/>
    <lineage>
        <taxon>Eukaryota</taxon>
        <taxon>Fungi</taxon>
        <taxon>Dikarya</taxon>
        <taxon>Basidiomycota</taxon>
        <taxon>Agaricomycotina</taxon>
        <taxon>Agaricomycetes</taxon>
        <taxon>Polyporales</taxon>
        <taxon>Polyporaceae</taxon>
        <taxon>Dichomitus</taxon>
    </lineage>
</organism>
<accession>A0A4Q9MYN2</accession>
<sequence>MAVSTPNYPHQVRKACPVRLRIPEVEGRTEHVQNAVCHPKHKKCNSRFANGNALSNVSLNKLTLLYMTSCCVSPAPLLRCVPFGIQDCCWLPCSEPTKLQRQEGRTERLHQHHVDFASVNRDDSVDEEEEDKIDDSYKGWEDDVGRAYFPEENEYEELSIADDDYIAPEDEY</sequence>
<dbReference type="OrthoDB" id="6270329at2759"/>
<dbReference type="Proteomes" id="UP000292957">
    <property type="component" value="Unassembled WGS sequence"/>
</dbReference>
<gene>
    <name evidence="1" type="ORF">BD311DRAFT_752625</name>
</gene>
<dbReference type="AlphaFoldDB" id="A0A4Q9MYN2"/>
<dbReference type="EMBL" id="ML143399">
    <property type="protein sequence ID" value="TBU31456.1"/>
    <property type="molecule type" value="Genomic_DNA"/>
</dbReference>
<reference evidence="1" key="1">
    <citation type="submission" date="2019-01" db="EMBL/GenBank/DDBJ databases">
        <title>Draft genome sequences of three monokaryotic isolates of the white-rot basidiomycete fungus Dichomitus squalens.</title>
        <authorList>
            <consortium name="DOE Joint Genome Institute"/>
            <person name="Lopez S.C."/>
            <person name="Andreopoulos B."/>
            <person name="Pangilinan J."/>
            <person name="Lipzen A."/>
            <person name="Riley R."/>
            <person name="Ahrendt S."/>
            <person name="Ng V."/>
            <person name="Barry K."/>
            <person name="Daum C."/>
            <person name="Grigoriev I.V."/>
            <person name="Hilden K.S."/>
            <person name="Makela M.R."/>
            <person name="de Vries R.P."/>
        </authorList>
    </citation>
    <scope>NUCLEOTIDE SEQUENCE [LARGE SCALE GENOMIC DNA]</scope>
    <source>
        <strain evidence="1">OM18370.1</strain>
    </source>
</reference>